<dbReference type="Proteomes" id="UP001066276">
    <property type="component" value="Chromosome 8"/>
</dbReference>
<sequence length="109" mass="12100">MAALSCELTPQLCLLGLSVLPKKCKLTVQFLKLALVLARRQFAITWMQARAPSEELWVRDVSELAVAEETQMRCARFDAKLPADLDVSGLLCQKSLDRGDECQGLLHGK</sequence>
<organism evidence="1 2">
    <name type="scientific">Pleurodeles waltl</name>
    <name type="common">Iberian ribbed newt</name>
    <dbReference type="NCBI Taxonomy" id="8319"/>
    <lineage>
        <taxon>Eukaryota</taxon>
        <taxon>Metazoa</taxon>
        <taxon>Chordata</taxon>
        <taxon>Craniata</taxon>
        <taxon>Vertebrata</taxon>
        <taxon>Euteleostomi</taxon>
        <taxon>Amphibia</taxon>
        <taxon>Batrachia</taxon>
        <taxon>Caudata</taxon>
        <taxon>Salamandroidea</taxon>
        <taxon>Salamandridae</taxon>
        <taxon>Pleurodelinae</taxon>
        <taxon>Pleurodeles</taxon>
    </lineage>
</organism>
<reference evidence="1" key="1">
    <citation type="journal article" date="2022" name="bioRxiv">
        <title>Sequencing and chromosome-scale assembly of the giantPleurodeles waltlgenome.</title>
        <authorList>
            <person name="Brown T."/>
            <person name="Elewa A."/>
            <person name="Iarovenko S."/>
            <person name="Subramanian E."/>
            <person name="Araus A.J."/>
            <person name="Petzold A."/>
            <person name="Susuki M."/>
            <person name="Suzuki K.-i.T."/>
            <person name="Hayashi T."/>
            <person name="Toyoda A."/>
            <person name="Oliveira C."/>
            <person name="Osipova E."/>
            <person name="Leigh N.D."/>
            <person name="Simon A."/>
            <person name="Yun M.H."/>
        </authorList>
    </citation>
    <scope>NUCLEOTIDE SEQUENCE</scope>
    <source>
        <strain evidence="1">20211129_DDA</strain>
        <tissue evidence="1">Liver</tissue>
    </source>
</reference>
<keyword evidence="2" id="KW-1185">Reference proteome</keyword>
<dbReference type="EMBL" id="JANPWB010000012">
    <property type="protein sequence ID" value="KAJ1120061.1"/>
    <property type="molecule type" value="Genomic_DNA"/>
</dbReference>
<name>A0AAV7NVY3_PLEWA</name>
<accession>A0AAV7NVY3</accession>
<evidence type="ECO:0000313" key="1">
    <source>
        <dbReference type="EMBL" id="KAJ1120061.1"/>
    </source>
</evidence>
<proteinExistence type="predicted"/>
<gene>
    <name evidence="1" type="ORF">NDU88_008244</name>
</gene>
<dbReference type="AlphaFoldDB" id="A0AAV7NVY3"/>
<protein>
    <submittedName>
        <fullName evidence="1">Uncharacterized protein</fullName>
    </submittedName>
</protein>
<comment type="caution">
    <text evidence="1">The sequence shown here is derived from an EMBL/GenBank/DDBJ whole genome shotgun (WGS) entry which is preliminary data.</text>
</comment>
<evidence type="ECO:0000313" key="2">
    <source>
        <dbReference type="Proteomes" id="UP001066276"/>
    </source>
</evidence>